<keyword evidence="6" id="KW-0175">Coiled coil</keyword>
<dbReference type="SMART" id="SM00422">
    <property type="entry name" value="HTH_MERR"/>
    <property type="match status" value="1"/>
</dbReference>
<keyword evidence="3" id="KW-0805">Transcription regulation</keyword>
<evidence type="ECO:0000256" key="3">
    <source>
        <dbReference type="ARBA" id="ARBA00023015"/>
    </source>
</evidence>
<evidence type="ECO:0000256" key="6">
    <source>
        <dbReference type="SAM" id="Coils"/>
    </source>
</evidence>
<feature type="coiled-coil region" evidence="6">
    <location>
        <begin position="81"/>
        <end position="108"/>
    </location>
</feature>
<dbReference type="InterPro" id="IPR011789">
    <property type="entry name" value="CueR"/>
</dbReference>
<evidence type="ECO:0000256" key="4">
    <source>
        <dbReference type="ARBA" id="ARBA00023125"/>
    </source>
</evidence>
<dbReference type="RefSeq" id="WP_273124585.1">
    <property type="nucleotide sequence ID" value="NZ_JAVRDO010000003.1"/>
</dbReference>
<dbReference type="PROSITE" id="PS00552">
    <property type="entry name" value="HTH_MERR_1"/>
    <property type="match status" value="1"/>
</dbReference>
<dbReference type="InterPro" id="IPR009061">
    <property type="entry name" value="DNA-bd_dom_put_sf"/>
</dbReference>
<comment type="subcellular location">
    <subcellularLocation>
        <location evidence="1">Cytoplasm</location>
    </subcellularLocation>
</comment>
<proteinExistence type="predicted"/>
<dbReference type="Pfam" id="PF00376">
    <property type="entry name" value="MerR"/>
    <property type="match status" value="1"/>
</dbReference>
<gene>
    <name evidence="8" type="primary">cueR</name>
    <name evidence="8" type="ORF">RED13_001233</name>
</gene>
<evidence type="ECO:0000313" key="8">
    <source>
        <dbReference type="EMBL" id="MDX9686815.1"/>
    </source>
</evidence>
<dbReference type="Pfam" id="PF09278">
    <property type="entry name" value="MerR-DNA-bind"/>
    <property type="match status" value="1"/>
</dbReference>
<evidence type="ECO:0000256" key="2">
    <source>
        <dbReference type="ARBA" id="ARBA00022490"/>
    </source>
</evidence>
<keyword evidence="4" id="KW-0238">DNA-binding</keyword>
<sequence length="140" mass="15709">MNISQAATTTGLTPRMIRHYEKIGLLRGTRRTASGYRLFDEQDIHTLRFIQRARSLGFSIEQIGQLLALWQDRERSSAVVKQLARQHLQELEEKIAGLQAMHASLAELASCCLGDDRPDCPILERLADDQPLPGGTLRAD</sequence>
<dbReference type="InterPro" id="IPR000551">
    <property type="entry name" value="MerR-type_HTH_dom"/>
</dbReference>
<keyword evidence="2" id="KW-0963">Cytoplasm</keyword>
<evidence type="ECO:0000259" key="7">
    <source>
        <dbReference type="PROSITE" id="PS50937"/>
    </source>
</evidence>
<dbReference type="CDD" id="cd01108">
    <property type="entry name" value="HTH_CueR"/>
    <property type="match status" value="1"/>
</dbReference>
<feature type="domain" description="HTH merR-type" evidence="7">
    <location>
        <begin position="1"/>
        <end position="69"/>
    </location>
</feature>
<keyword evidence="9" id="KW-1185">Reference proteome</keyword>
<dbReference type="Gene3D" id="1.10.1660.10">
    <property type="match status" value="1"/>
</dbReference>
<dbReference type="PRINTS" id="PR00040">
    <property type="entry name" value="HTHMERR"/>
</dbReference>
<dbReference type="PANTHER" id="PTHR30204:SF94">
    <property type="entry name" value="HEAVY METAL-DEPENDENT TRANSCRIPTIONAL REGULATOR HI_0293-RELATED"/>
    <property type="match status" value="1"/>
</dbReference>
<accession>A0ABU5BVK9</accession>
<evidence type="ECO:0000256" key="1">
    <source>
        <dbReference type="ARBA" id="ARBA00004496"/>
    </source>
</evidence>
<dbReference type="InterPro" id="IPR015358">
    <property type="entry name" value="Tscrpt_reg_MerR_DNA-bd"/>
</dbReference>
<comment type="caution">
    <text evidence="8">The sequence shown here is derived from an EMBL/GenBank/DDBJ whole genome shotgun (WGS) entry which is preliminary data.</text>
</comment>
<evidence type="ECO:0000256" key="5">
    <source>
        <dbReference type="ARBA" id="ARBA00023163"/>
    </source>
</evidence>
<evidence type="ECO:0000313" key="9">
    <source>
        <dbReference type="Proteomes" id="UP001281217"/>
    </source>
</evidence>
<dbReference type="PROSITE" id="PS50937">
    <property type="entry name" value="HTH_MERR_2"/>
    <property type="match status" value="1"/>
</dbReference>
<dbReference type="EMBL" id="JAVRDO010000003">
    <property type="protein sequence ID" value="MDX9686815.1"/>
    <property type="molecule type" value="Genomic_DNA"/>
</dbReference>
<dbReference type="SUPFAM" id="SSF46955">
    <property type="entry name" value="Putative DNA-binding domain"/>
    <property type="match status" value="1"/>
</dbReference>
<dbReference type="Proteomes" id="UP001281217">
    <property type="component" value="Unassembled WGS sequence"/>
</dbReference>
<dbReference type="PANTHER" id="PTHR30204">
    <property type="entry name" value="REDOX-CYCLING DRUG-SENSING TRANSCRIPTIONAL ACTIVATOR SOXR"/>
    <property type="match status" value="1"/>
</dbReference>
<dbReference type="InterPro" id="IPR047057">
    <property type="entry name" value="MerR_fam"/>
</dbReference>
<organism evidence="8 9">
    <name type="scientific">Halopseudomonas formosensis</name>
    <dbReference type="NCBI Taxonomy" id="1002526"/>
    <lineage>
        <taxon>Bacteria</taxon>
        <taxon>Pseudomonadati</taxon>
        <taxon>Pseudomonadota</taxon>
        <taxon>Gammaproteobacteria</taxon>
        <taxon>Pseudomonadales</taxon>
        <taxon>Pseudomonadaceae</taxon>
        <taxon>Halopseudomonas</taxon>
    </lineage>
</organism>
<dbReference type="NCBIfam" id="TIGR02044">
    <property type="entry name" value="CueR"/>
    <property type="match status" value="1"/>
</dbReference>
<name>A0ABU5BVK9_9GAMM</name>
<reference evidence="9" key="1">
    <citation type="submission" date="2023-07" db="EMBL/GenBank/DDBJ databases">
        <authorList>
            <person name="de Witt J."/>
        </authorList>
    </citation>
    <scope>NUCLEOTIDE SEQUENCE [LARGE SCALE GENOMIC DNA]</scope>
    <source>
        <strain evidence="9">FZJ</strain>
    </source>
</reference>
<keyword evidence="5" id="KW-0804">Transcription</keyword>
<protein>
    <submittedName>
        <fullName evidence="8">Cu(I)-responsive transcriptional regulator</fullName>
    </submittedName>
</protein>